<dbReference type="Gene3D" id="1.20.1250.20">
    <property type="entry name" value="MFS general substrate transporter like domains"/>
    <property type="match status" value="1"/>
</dbReference>
<protein>
    <submittedName>
        <fullName evidence="8">MFS transporter</fullName>
    </submittedName>
</protein>
<dbReference type="GO" id="GO:0005886">
    <property type="term" value="C:plasma membrane"/>
    <property type="evidence" value="ECO:0007669"/>
    <property type="project" value="UniProtKB-SubCell"/>
</dbReference>
<keyword evidence="2" id="KW-0813">Transport</keyword>
<keyword evidence="6 7" id="KW-0472">Membrane</keyword>
<feature type="transmembrane region" description="Helical" evidence="7">
    <location>
        <begin position="344"/>
        <end position="362"/>
    </location>
</feature>
<dbReference type="InterPro" id="IPR036259">
    <property type="entry name" value="MFS_trans_sf"/>
</dbReference>
<dbReference type="SUPFAM" id="SSF103473">
    <property type="entry name" value="MFS general substrate transporter"/>
    <property type="match status" value="1"/>
</dbReference>
<evidence type="ECO:0000313" key="9">
    <source>
        <dbReference type="Proteomes" id="UP000823850"/>
    </source>
</evidence>
<dbReference type="InterPro" id="IPR011701">
    <property type="entry name" value="MFS"/>
</dbReference>
<dbReference type="Pfam" id="PF07690">
    <property type="entry name" value="MFS_1"/>
    <property type="match status" value="1"/>
</dbReference>
<accession>A0A9D2RCV9</accession>
<feature type="transmembrane region" description="Helical" evidence="7">
    <location>
        <begin position="160"/>
        <end position="181"/>
    </location>
</feature>
<dbReference type="PANTHER" id="PTHR43266:SF2">
    <property type="entry name" value="MAJOR FACILITATOR SUPERFAMILY (MFS) PROFILE DOMAIN-CONTAINING PROTEIN"/>
    <property type="match status" value="1"/>
</dbReference>
<keyword evidence="4 7" id="KW-0812">Transmembrane</keyword>
<sequence>MEPKTRYYMFIIGRFISTFGNWFASMAIPFIIYDLTGSAMAVSVSFLLETLPVILLSPLISRQIDNYSRKILLQLCEAMSGLSILCCVLTSCGNIYVLYFMCMVLSVASFTYNTTVNAYVPDICGDLELKTANTIDSFASNVSMVIAPVLAGMCIEWKGYQVALIIDIGTFILSIVFLSFLQKDIRLRKATTKTHYLKDTFLSPGFLEWMNKEAFLKSLITICILFSICDAIFSSLDAVYIAEIFDGSSDVYGYINSAWGIGMLVTSALYFLYKNFPETKMFSIGILIMGIATIGYGLSTNIPICVVFNFIGGVSNTIYMIYYKSLIQSSTTPENRGKVFTFQSTLSKILSMVVVFLAGVFADISSVRFSIVLSGIFTLLIALWCFKILSKKFSVAVK</sequence>
<feature type="transmembrane region" description="Helical" evidence="7">
    <location>
        <begin position="254"/>
        <end position="273"/>
    </location>
</feature>
<dbReference type="Proteomes" id="UP000823850">
    <property type="component" value="Unassembled WGS sequence"/>
</dbReference>
<keyword evidence="3" id="KW-1003">Cell membrane</keyword>
<feature type="transmembrane region" description="Helical" evidence="7">
    <location>
        <begin position="368"/>
        <end position="389"/>
    </location>
</feature>
<dbReference type="PANTHER" id="PTHR43266">
    <property type="entry name" value="MACROLIDE-EFFLUX PROTEIN"/>
    <property type="match status" value="1"/>
</dbReference>
<feature type="transmembrane region" description="Helical" evidence="7">
    <location>
        <begin position="219"/>
        <end position="242"/>
    </location>
</feature>
<feature type="transmembrane region" description="Helical" evidence="7">
    <location>
        <begin position="7"/>
        <end position="33"/>
    </location>
</feature>
<dbReference type="GO" id="GO:0022857">
    <property type="term" value="F:transmembrane transporter activity"/>
    <property type="evidence" value="ECO:0007669"/>
    <property type="project" value="InterPro"/>
</dbReference>
<keyword evidence="5 7" id="KW-1133">Transmembrane helix</keyword>
<evidence type="ECO:0000256" key="1">
    <source>
        <dbReference type="ARBA" id="ARBA00004651"/>
    </source>
</evidence>
<name>A0A9D2RCV9_9FIRM</name>
<feature type="transmembrane region" description="Helical" evidence="7">
    <location>
        <begin position="280"/>
        <end position="298"/>
    </location>
</feature>
<comment type="caution">
    <text evidence="8">The sequence shown here is derived from an EMBL/GenBank/DDBJ whole genome shotgun (WGS) entry which is preliminary data.</text>
</comment>
<proteinExistence type="predicted"/>
<evidence type="ECO:0000256" key="6">
    <source>
        <dbReference type="ARBA" id="ARBA00023136"/>
    </source>
</evidence>
<dbReference type="CDD" id="cd06173">
    <property type="entry name" value="MFS_MefA_like"/>
    <property type="match status" value="1"/>
</dbReference>
<feature type="transmembrane region" description="Helical" evidence="7">
    <location>
        <begin position="82"/>
        <end position="112"/>
    </location>
</feature>
<reference evidence="8" key="1">
    <citation type="journal article" date="2021" name="PeerJ">
        <title>Extensive microbial diversity within the chicken gut microbiome revealed by metagenomics and culture.</title>
        <authorList>
            <person name="Gilroy R."/>
            <person name="Ravi A."/>
            <person name="Getino M."/>
            <person name="Pursley I."/>
            <person name="Horton D.L."/>
            <person name="Alikhan N.F."/>
            <person name="Baker D."/>
            <person name="Gharbi K."/>
            <person name="Hall N."/>
            <person name="Watson M."/>
            <person name="Adriaenssens E.M."/>
            <person name="Foster-Nyarko E."/>
            <person name="Jarju S."/>
            <person name="Secka A."/>
            <person name="Antonio M."/>
            <person name="Oren A."/>
            <person name="Chaudhuri R.R."/>
            <person name="La Ragione R."/>
            <person name="Hildebrand F."/>
            <person name="Pallen M.J."/>
        </authorList>
    </citation>
    <scope>NUCLEOTIDE SEQUENCE</scope>
    <source>
        <strain evidence="8">ChiW19-6364</strain>
    </source>
</reference>
<reference evidence="8" key="2">
    <citation type="submission" date="2021-04" db="EMBL/GenBank/DDBJ databases">
        <authorList>
            <person name="Gilroy R."/>
        </authorList>
    </citation>
    <scope>NUCLEOTIDE SEQUENCE</scope>
    <source>
        <strain evidence="8">ChiW19-6364</strain>
    </source>
</reference>
<feature type="transmembrane region" description="Helical" evidence="7">
    <location>
        <begin position="39"/>
        <end position="61"/>
    </location>
</feature>
<evidence type="ECO:0000256" key="4">
    <source>
        <dbReference type="ARBA" id="ARBA00022692"/>
    </source>
</evidence>
<evidence type="ECO:0000256" key="2">
    <source>
        <dbReference type="ARBA" id="ARBA00022448"/>
    </source>
</evidence>
<evidence type="ECO:0000313" key="8">
    <source>
        <dbReference type="EMBL" id="HJD40071.1"/>
    </source>
</evidence>
<gene>
    <name evidence="8" type="ORF">H9913_08570</name>
</gene>
<organism evidence="8 9">
    <name type="scientific">Candidatus Blautia stercoripullorum</name>
    <dbReference type="NCBI Taxonomy" id="2838502"/>
    <lineage>
        <taxon>Bacteria</taxon>
        <taxon>Bacillati</taxon>
        <taxon>Bacillota</taxon>
        <taxon>Clostridia</taxon>
        <taxon>Lachnospirales</taxon>
        <taxon>Lachnospiraceae</taxon>
        <taxon>Blautia</taxon>
    </lineage>
</organism>
<dbReference type="EMBL" id="DWUX01000155">
    <property type="protein sequence ID" value="HJD40071.1"/>
    <property type="molecule type" value="Genomic_DNA"/>
</dbReference>
<comment type="subcellular location">
    <subcellularLocation>
        <location evidence="1">Cell membrane</location>
        <topology evidence="1">Multi-pass membrane protein</topology>
    </subcellularLocation>
</comment>
<feature type="transmembrane region" description="Helical" evidence="7">
    <location>
        <begin position="304"/>
        <end position="323"/>
    </location>
</feature>
<dbReference type="AlphaFoldDB" id="A0A9D2RCV9"/>
<evidence type="ECO:0000256" key="3">
    <source>
        <dbReference type="ARBA" id="ARBA00022475"/>
    </source>
</evidence>
<evidence type="ECO:0000256" key="5">
    <source>
        <dbReference type="ARBA" id="ARBA00022989"/>
    </source>
</evidence>
<evidence type="ECO:0000256" key="7">
    <source>
        <dbReference type="SAM" id="Phobius"/>
    </source>
</evidence>